<dbReference type="GO" id="GO:0098609">
    <property type="term" value="P:cell-cell adhesion"/>
    <property type="evidence" value="ECO:0007669"/>
    <property type="project" value="InterPro"/>
</dbReference>
<keyword evidence="4 13" id="KW-0732">Signal</keyword>
<feature type="signal peptide" evidence="13">
    <location>
        <begin position="1"/>
        <end position="23"/>
    </location>
</feature>
<reference evidence="15 16" key="1">
    <citation type="submission" date="2013-11" db="EMBL/GenBank/DDBJ databases">
        <title>The Damaraland mole rat (Fukomys damarensis) genome and evolution of African mole rats.</title>
        <authorList>
            <person name="Gladyshev V.N."/>
            <person name="Fang X."/>
        </authorList>
    </citation>
    <scope>NUCLEOTIDE SEQUENCE [LARGE SCALE GENOMIC DNA]</scope>
    <source>
        <tissue evidence="15">Liver</tissue>
    </source>
</reference>
<evidence type="ECO:0000256" key="6">
    <source>
        <dbReference type="ARBA" id="ARBA00022889"/>
    </source>
</evidence>
<sequence>MSSFGCWGLLTALLVLLCCSGSAEETFEVSIWPERLAVEATGSRKVNCSTSCIQPEWGGLETFLTKHLVDQQPQWQQYLVSNISRDAELICYFSCAGKTLTKRLNISVYQPPKQVTLTLQPTRVALGTSFTIECRVAAVEPLESLTLILLRGQETLHNQTFVGAAPASQEAATTFISMAQREGGPLNFSCQAELDLRSRGGDVIRRVSEPQVLQVYEPVQDSQMVIIVTVVSVLLFLFVTSILLCFIISQHQRQRRTGTYGVLAAWRRLPRAFRVQPA</sequence>
<organism evidence="15 16">
    <name type="scientific">Fukomys damarensis</name>
    <name type="common">Damaraland mole rat</name>
    <name type="synonym">Cryptomys damarensis</name>
    <dbReference type="NCBI Taxonomy" id="885580"/>
    <lineage>
        <taxon>Eukaryota</taxon>
        <taxon>Metazoa</taxon>
        <taxon>Chordata</taxon>
        <taxon>Craniata</taxon>
        <taxon>Vertebrata</taxon>
        <taxon>Euteleostomi</taxon>
        <taxon>Mammalia</taxon>
        <taxon>Eutheria</taxon>
        <taxon>Euarchontoglires</taxon>
        <taxon>Glires</taxon>
        <taxon>Rodentia</taxon>
        <taxon>Hystricomorpha</taxon>
        <taxon>Bathyergidae</taxon>
        <taxon>Fukomys</taxon>
    </lineage>
</organism>
<feature type="transmembrane region" description="Helical" evidence="12">
    <location>
        <begin position="224"/>
        <end position="248"/>
    </location>
</feature>
<evidence type="ECO:0000259" key="14">
    <source>
        <dbReference type="Pfam" id="PF03921"/>
    </source>
</evidence>
<dbReference type="STRING" id="885580.ENSFDAP00000014418"/>
<accession>A0A091CK77</accession>
<name>A0A091CK77_FUKDA</name>
<evidence type="ECO:0000256" key="10">
    <source>
        <dbReference type="ARBA" id="ARBA00023180"/>
    </source>
</evidence>
<dbReference type="FunFam" id="2.60.40.10:FF:000338">
    <property type="entry name" value="intercellular adhesion molecule 5"/>
    <property type="match status" value="1"/>
</dbReference>
<evidence type="ECO:0000256" key="1">
    <source>
        <dbReference type="ARBA" id="ARBA00004479"/>
    </source>
</evidence>
<keyword evidence="10" id="KW-0325">Glycoprotein</keyword>
<comment type="similarity">
    <text evidence="2">Belongs to the immunoglobulin superfamily. ICAM family.</text>
</comment>
<keyword evidence="9" id="KW-1015">Disulfide bond</keyword>
<dbReference type="InterPro" id="IPR013783">
    <property type="entry name" value="Ig-like_fold"/>
</dbReference>
<dbReference type="InterPro" id="IPR013768">
    <property type="entry name" value="ICAM_N"/>
</dbReference>
<protein>
    <submittedName>
        <fullName evidence="15">Intercellular adhesion molecule 2</fullName>
    </submittedName>
</protein>
<feature type="domain" description="Intercellular adhesion molecule N-terminal" evidence="14">
    <location>
        <begin position="24"/>
        <end position="114"/>
    </location>
</feature>
<evidence type="ECO:0000256" key="9">
    <source>
        <dbReference type="ARBA" id="ARBA00023157"/>
    </source>
</evidence>
<evidence type="ECO:0000256" key="13">
    <source>
        <dbReference type="SAM" id="SignalP"/>
    </source>
</evidence>
<evidence type="ECO:0000256" key="12">
    <source>
        <dbReference type="SAM" id="Phobius"/>
    </source>
</evidence>
<dbReference type="SUPFAM" id="SSF48726">
    <property type="entry name" value="Immunoglobulin"/>
    <property type="match status" value="2"/>
</dbReference>
<dbReference type="eggNOG" id="ENOG502RZRA">
    <property type="taxonomic scope" value="Eukaryota"/>
</dbReference>
<dbReference type="FunFam" id="2.60.40.10:FF:000194">
    <property type="entry name" value="Intercellular adhesion molecule 1"/>
    <property type="match status" value="1"/>
</dbReference>
<evidence type="ECO:0000256" key="11">
    <source>
        <dbReference type="ARBA" id="ARBA00023319"/>
    </source>
</evidence>
<dbReference type="OMA" id="QVYEPVQ"/>
<dbReference type="InterPro" id="IPR003987">
    <property type="entry name" value="ICAM_VCAM_N"/>
</dbReference>
<dbReference type="AlphaFoldDB" id="A0A091CK77"/>
<dbReference type="EMBL" id="KN125550">
    <property type="protein sequence ID" value="KFO18072.1"/>
    <property type="molecule type" value="Genomic_DNA"/>
</dbReference>
<evidence type="ECO:0000256" key="7">
    <source>
        <dbReference type="ARBA" id="ARBA00022989"/>
    </source>
</evidence>
<dbReference type="PANTHER" id="PTHR13771">
    <property type="entry name" value="INTERCELLULAR ADHESION MOLECULE"/>
    <property type="match status" value="1"/>
</dbReference>
<keyword evidence="16" id="KW-1185">Reference proteome</keyword>
<keyword evidence="6" id="KW-0130">Cell adhesion</keyword>
<evidence type="ECO:0000256" key="2">
    <source>
        <dbReference type="ARBA" id="ARBA00005925"/>
    </source>
</evidence>
<evidence type="ECO:0000313" key="16">
    <source>
        <dbReference type="Proteomes" id="UP000028990"/>
    </source>
</evidence>
<comment type="subcellular location">
    <subcellularLocation>
        <location evidence="1">Membrane</location>
        <topology evidence="1">Single-pass type I membrane protein</topology>
    </subcellularLocation>
</comment>
<dbReference type="GO" id="GO:0005886">
    <property type="term" value="C:plasma membrane"/>
    <property type="evidence" value="ECO:0007669"/>
    <property type="project" value="TreeGrafter"/>
</dbReference>
<gene>
    <name evidence="15" type="ORF">H920_20524</name>
</gene>
<proteinExistence type="inferred from homology"/>
<dbReference type="GO" id="GO:0005178">
    <property type="term" value="F:integrin binding"/>
    <property type="evidence" value="ECO:0007669"/>
    <property type="project" value="InterPro"/>
</dbReference>
<evidence type="ECO:0000256" key="5">
    <source>
        <dbReference type="ARBA" id="ARBA00022737"/>
    </source>
</evidence>
<evidence type="ECO:0000256" key="3">
    <source>
        <dbReference type="ARBA" id="ARBA00022692"/>
    </source>
</evidence>
<dbReference type="PRINTS" id="PR01472">
    <property type="entry name" value="ICAMVCAM1"/>
</dbReference>
<dbReference type="OrthoDB" id="5843397at2759"/>
<keyword evidence="11" id="KW-0393">Immunoglobulin domain</keyword>
<evidence type="ECO:0000256" key="4">
    <source>
        <dbReference type="ARBA" id="ARBA00022729"/>
    </source>
</evidence>
<evidence type="ECO:0000313" key="15">
    <source>
        <dbReference type="EMBL" id="KFO18072.1"/>
    </source>
</evidence>
<feature type="chain" id="PRO_5001872208" evidence="13">
    <location>
        <begin position="24"/>
        <end position="278"/>
    </location>
</feature>
<dbReference type="InterPro" id="IPR047012">
    <property type="entry name" value="ICAM_VCAM"/>
</dbReference>
<keyword evidence="3 12" id="KW-0812">Transmembrane</keyword>
<dbReference type="PANTHER" id="PTHR13771:SF3">
    <property type="entry name" value="INTERCELLULAR ADHESION MOLECULE 2"/>
    <property type="match status" value="1"/>
</dbReference>
<dbReference type="Gene3D" id="2.60.40.10">
    <property type="entry name" value="Immunoglobulins"/>
    <property type="match status" value="2"/>
</dbReference>
<keyword evidence="5" id="KW-0677">Repeat</keyword>
<dbReference type="InterPro" id="IPR036179">
    <property type="entry name" value="Ig-like_dom_sf"/>
</dbReference>
<keyword evidence="7 12" id="KW-1133">Transmembrane helix</keyword>
<dbReference type="Pfam" id="PF03921">
    <property type="entry name" value="ICAM_N"/>
    <property type="match status" value="1"/>
</dbReference>
<evidence type="ECO:0000256" key="8">
    <source>
        <dbReference type="ARBA" id="ARBA00023136"/>
    </source>
</evidence>
<dbReference type="Proteomes" id="UP000028990">
    <property type="component" value="Unassembled WGS sequence"/>
</dbReference>
<keyword evidence="8 12" id="KW-0472">Membrane</keyword>